<dbReference type="EC" id="3.4.21.89" evidence="2"/>
<dbReference type="Proteomes" id="UP000011885">
    <property type="component" value="Unassembled WGS sequence"/>
</dbReference>
<feature type="domain" description="Peptidase S26" evidence="4">
    <location>
        <begin position="355"/>
        <end position="421"/>
    </location>
</feature>
<evidence type="ECO:0000313" key="6">
    <source>
        <dbReference type="Proteomes" id="UP000011885"/>
    </source>
</evidence>
<keyword evidence="3" id="KW-0378">Hydrolase</keyword>
<sequence length="424" mass="46743">MNPTLWDQSDELVCVHCELPTRVDRQILTAALHGRVEHVLPASSTVCWHCGTQWDVEYLSTMLAKEAIPPDTLDVEEVDLEKVQCGDLVLINPHAEPATAQVKRVLARPGQSVSYDSSGRLLVDGDRAQAGWRSDVTLPTVPVDVDLHREETRWSVASEKGGSDHLARVRDADRSWVMTSVEGLLIYEHRNVYRGDRPVRVLDDYPGNLGIDRRLFPAGRLSTSFVLTAEVAASGGNELVARNESEPLEVDVSTGFWTDEGIQVQHGTTRLIPGEEVQVHRRWDGAVTGTTTGAGVADGDAMRRRFQPHLSATRPIGAFLARRLRFERSGSTASSASTAASPKNSHVILRIRDLRVQRDVEYREATNPRNTPSIATRFPLADATWQLGADEWFVVGDNVPLSIDSRHWGAVHSAEIAGVVKPAR</sequence>
<dbReference type="SUPFAM" id="SSF51306">
    <property type="entry name" value="LexA/Signal peptidase"/>
    <property type="match status" value="2"/>
</dbReference>
<protein>
    <recommendedName>
        <fullName evidence="2">signal peptidase I</fullName>
        <ecNumber evidence="2">3.4.21.89</ecNumber>
    </recommendedName>
</protein>
<organism evidence="5 6">
    <name type="scientific">Rhodopirellula sallentina SM41</name>
    <dbReference type="NCBI Taxonomy" id="1263870"/>
    <lineage>
        <taxon>Bacteria</taxon>
        <taxon>Pseudomonadati</taxon>
        <taxon>Planctomycetota</taxon>
        <taxon>Planctomycetia</taxon>
        <taxon>Pirellulales</taxon>
        <taxon>Pirellulaceae</taxon>
        <taxon>Rhodopirellula</taxon>
    </lineage>
</organism>
<dbReference type="PROSITE" id="PS00761">
    <property type="entry name" value="SPASE_I_3"/>
    <property type="match status" value="1"/>
</dbReference>
<name>M5U6V7_9BACT</name>
<dbReference type="EMBL" id="ANOH01000115">
    <property type="protein sequence ID" value="EMI57014.1"/>
    <property type="molecule type" value="Genomic_DNA"/>
</dbReference>
<dbReference type="Gene3D" id="2.10.109.10">
    <property type="entry name" value="Umud Fragment, subunit A"/>
    <property type="match status" value="1"/>
</dbReference>
<dbReference type="GO" id="GO:0004252">
    <property type="term" value="F:serine-type endopeptidase activity"/>
    <property type="evidence" value="ECO:0007669"/>
    <property type="project" value="InterPro"/>
</dbReference>
<reference evidence="5 6" key="1">
    <citation type="journal article" date="2013" name="Mar. Genomics">
        <title>Expression of sulfatases in Rhodopirellula baltica and the diversity of sulfatases in the genus Rhodopirellula.</title>
        <authorList>
            <person name="Wegner C.E."/>
            <person name="Richter-Heitmann T."/>
            <person name="Klindworth A."/>
            <person name="Klockow C."/>
            <person name="Richter M."/>
            <person name="Achstetter T."/>
            <person name="Glockner F.O."/>
            <person name="Harder J."/>
        </authorList>
    </citation>
    <scope>NUCLEOTIDE SEQUENCE [LARGE SCALE GENOMIC DNA]</scope>
    <source>
        <strain evidence="5 6">SM41</strain>
    </source>
</reference>
<keyword evidence="6" id="KW-1185">Reference proteome</keyword>
<accession>M5U6V7</accession>
<evidence type="ECO:0000256" key="1">
    <source>
        <dbReference type="ARBA" id="ARBA00000677"/>
    </source>
</evidence>
<dbReference type="GO" id="GO:0016020">
    <property type="term" value="C:membrane"/>
    <property type="evidence" value="ECO:0007669"/>
    <property type="project" value="InterPro"/>
</dbReference>
<gene>
    <name evidence="5" type="ORF">RSSM_01543</name>
</gene>
<dbReference type="GO" id="GO:0009003">
    <property type="term" value="F:signal peptidase activity"/>
    <property type="evidence" value="ECO:0007669"/>
    <property type="project" value="UniProtKB-EC"/>
</dbReference>
<dbReference type="InterPro" id="IPR019758">
    <property type="entry name" value="Pept_S26A_signal_pept_1_CS"/>
</dbReference>
<evidence type="ECO:0000256" key="2">
    <source>
        <dbReference type="ARBA" id="ARBA00013208"/>
    </source>
</evidence>
<evidence type="ECO:0000259" key="4">
    <source>
        <dbReference type="Pfam" id="PF10502"/>
    </source>
</evidence>
<feature type="domain" description="Peptidase S26" evidence="4">
    <location>
        <begin position="80"/>
        <end position="129"/>
    </location>
</feature>
<dbReference type="GO" id="GO:0006465">
    <property type="term" value="P:signal peptide processing"/>
    <property type="evidence" value="ECO:0007669"/>
    <property type="project" value="InterPro"/>
</dbReference>
<dbReference type="Pfam" id="PF10502">
    <property type="entry name" value="Peptidase_S26"/>
    <property type="match status" value="2"/>
</dbReference>
<dbReference type="InterPro" id="IPR019533">
    <property type="entry name" value="Peptidase_S26"/>
</dbReference>
<comment type="caution">
    <text evidence="5">The sequence shown here is derived from an EMBL/GenBank/DDBJ whole genome shotgun (WGS) entry which is preliminary data.</text>
</comment>
<comment type="catalytic activity">
    <reaction evidence="1">
        <text>Cleavage of hydrophobic, N-terminal signal or leader sequences from secreted and periplasmic proteins.</text>
        <dbReference type="EC" id="3.4.21.89"/>
    </reaction>
</comment>
<proteinExistence type="predicted"/>
<evidence type="ECO:0000256" key="3">
    <source>
        <dbReference type="ARBA" id="ARBA00022801"/>
    </source>
</evidence>
<dbReference type="PROSITE" id="PS00760">
    <property type="entry name" value="SPASE_I_2"/>
    <property type="match status" value="1"/>
</dbReference>
<dbReference type="InterPro" id="IPR036286">
    <property type="entry name" value="LexA/Signal_pep-like_sf"/>
</dbReference>
<dbReference type="CDD" id="cd06530">
    <property type="entry name" value="S26_SPase_I"/>
    <property type="match status" value="1"/>
</dbReference>
<dbReference type="InterPro" id="IPR019757">
    <property type="entry name" value="Pept_S26A_signal_pept_1_Lys-AS"/>
</dbReference>
<evidence type="ECO:0000313" key="5">
    <source>
        <dbReference type="EMBL" id="EMI57014.1"/>
    </source>
</evidence>
<dbReference type="AlphaFoldDB" id="M5U6V7"/>
<dbReference type="PATRIC" id="fig|1263870.3.peg.1653"/>